<dbReference type="Proteomes" id="UP000199060">
    <property type="component" value="Unassembled WGS sequence"/>
</dbReference>
<dbReference type="Pfam" id="PF02589">
    <property type="entry name" value="LUD_dom"/>
    <property type="match status" value="1"/>
</dbReference>
<accession>A0A1G6MI21</accession>
<name>A0A1G6MI21_9BACT</name>
<dbReference type="STRING" id="686796.SAMN04488104_1001198"/>
<evidence type="ECO:0000313" key="3">
    <source>
        <dbReference type="EMBL" id="SDC55101.1"/>
    </source>
</evidence>
<feature type="domain" description="LUD" evidence="2">
    <location>
        <begin position="89"/>
        <end position="186"/>
    </location>
</feature>
<dbReference type="Gene3D" id="3.40.50.10420">
    <property type="entry name" value="NagB/RpiA/CoA transferase-like"/>
    <property type="match status" value="1"/>
</dbReference>
<dbReference type="PANTHER" id="PTHR43682:SF1">
    <property type="entry name" value="LACTATE UTILIZATION PROTEIN C"/>
    <property type="match status" value="1"/>
</dbReference>
<sequence>MMNSKSKILERLGSQTKSAKRPLPEWESSTFDGDLEAHFTTAIQANKGQVMELADFEIWMTKQVFQTILCLSKHFQEEKSIALPSDAHDLAHLNLAILDGQFGTAENGAIWLEDDNLQLRAIPFITEHLVVFLSRKNLVSDMHAAYAKIQESKAGFGLFLAGPSKTADIEQSLVIGAHGSKSLLVVWHD</sequence>
<keyword evidence="4" id="KW-1185">Reference proteome</keyword>
<feature type="region of interest" description="Disordered" evidence="1">
    <location>
        <begin position="1"/>
        <end position="25"/>
    </location>
</feature>
<dbReference type="InterPro" id="IPR037171">
    <property type="entry name" value="NagB/RpiA_transferase-like"/>
</dbReference>
<dbReference type="AlphaFoldDB" id="A0A1G6MI21"/>
<dbReference type="EMBL" id="FNAC01000001">
    <property type="protein sequence ID" value="SDC55101.1"/>
    <property type="molecule type" value="Genomic_DNA"/>
</dbReference>
<dbReference type="PANTHER" id="PTHR43682">
    <property type="entry name" value="LACTATE UTILIZATION PROTEIN C"/>
    <property type="match status" value="1"/>
</dbReference>
<evidence type="ECO:0000259" key="2">
    <source>
        <dbReference type="Pfam" id="PF02589"/>
    </source>
</evidence>
<gene>
    <name evidence="3" type="ORF">SAMN04488104_1001198</name>
</gene>
<dbReference type="InterPro" id="IPR003741">
    <property type="entry name" value="LUD_dom"/>
</dbReference>
<evidence type="ECO:0000256" key="1">
    <source>
        <dbReference type="SAM" id="MobiDB-lite"/>
    </source>
</evidence>
<protein>
    <submittedName>
        <fullName evidence="3">L-lactate dehydrogenase complex protein LldG</fullName>
    </submittedName>
</protein>
<proteinExistence type="predicted"/>
<evidence type="ECO:0000313" key="4">
    <source>
        <dbReference type="Proteomes" id="UP000199060"/>
    </source>
</evidence>
<dbReference type="InterPro" id="IPR024185">
    <property type="entry name" value="FTHF_cligase-like_sf"/>
</dbReference>
<dbReference type="SUPFAM" id="SSF100950">
    <property type="entry name" value="NagB/RpiA/CoA transferase-like"/>
    <property type="match status" value="1"/>
</dbReference>
<reference evidence="4" key="1">
    <citation type="submission" date="2016-10" db="EMBL/GenBank/DDBJ databases">
        <authorList>
            <person name="Varghese N."/>
            <person name="Submissions S."/>
        </authorList>
    </citation>
    <scope>NUCLEOTIDE SEQUENCE [LARGE SCALE GENOMIC DNA]</scope>
    <source>
        <strain evidence="4">DSM 23095</strain>
    </source>
</reference>
<dbReference type="RefSeq" id="WP_240507722.1">
    <property type="nucleotide sequence ID" value="NZ_FNAC01000001.1"/>
</dbReference>
<organism evidence="3 4">
    <name type="scientific">Algoriphagus faecimaris</name>
    <dbReference type="NCBI Taxonomy" id="686796"/>
    <lineage>
        <taxon>Bacteria</taxon>
        <taxon>Pseudomonadati</taxon>
        <taxon>Bacteroidota</taxon>
        <taxon>Cytophagia</taxon>
        <taxon>Cytophagales</taxon>
        <taxon>Cyclobacteriaceae</taxon>
        <taxon>Algoriphagus</taxon>
    </lineage>
</organism>